<dbReference type="AlphaFoldDB" id="A0A6J7ZEE3"/>
<reference evidence="1" key="1">
    <citation type="submission" date="2020-05" db="EMBL/GenBank/DDBJ databases">
        <authorList>
            <consortium name="Genoscope - CEA"/>
            <person name="William W."/>
        </authorList>
    </citation>
    <scope>NUCLEOTIDE SEQUENCE [LARGE SCALE GENOMIC DNA]</scope>
    <source>
        <strain evidence="1">PCC 7821</strain>
        <plasmid evidence="1">pI</plasmid>
    </source>
</reference>
<protein>
    <submittedName>
        <fullName evidence="1">Uncharacterized protein</fullName>
    </submittedName>
</protein>
<gene>
    <name evidence="1" type="ORF">PLAN_MP10022</name>
</gene>
<evidence type="ECO:0000313" key="1">
    <source>
        <dbReference type="EMBL" id="CAC5339684.1"/>
    </source>
</evidence>
<sequence length="124" mass="14085">MKFLLAKSMNTITFAGIKGKVLKSSPHGNYLTVELCDRITIVGTFSNQYQWSEAPDSDSGFTSFIAYIGFTTEEQLSLNDQIQFYGGHIQDSRDSKRNQHFPFEFKVKELSISSLLNLFNELQS</sequence>
<evidence type="ECO:0000313" key="2">
    <source>
        <dbReference type="Proteomes" id="UP000196521"/>
    </source>
</evidence>
<keyword evidence="2" id="KW-1185">Reference proteome</keyword>
<proteinExistence type="predicted"/>
<geneLocation type="plasmid" evidence="1 2">
    <name>pI</name>
</geneLocation>
<dbReference type="EMBL" id="LR812492">
    <property type="protein sequence ID" value="CAC5339684.1"/>
    <property type="molecule type" value="Genomic_DNA"/>
</dbReference>
<accession>A0A6J7ZEE3</accession>
<dbReference type="Proteomes" id="UP000196521">
    <property type="component" value="Plasmid pI"/>
</dbReference>
<name>A0A6J7ZEE3_PLARU</name>
<keyword evidence="1" id="KW-0614">Plasmid</keyword>
<organism evidence="1 2">
    <name type="scientific">Planktothrix rubescens CCAP 1459/22</name>
    <dbReference type="NCBI Taxonomy" id="329571"/>
    <lineage>
        <taxon>Bacteria</taxon>
        <taxon>Bacillati</taxon>
        <taxon>Cyanobacteriota</taxon>
        <taxon>Cyanophyceae</taxon>
        <taxon>Oscillatoriophycideae</taxon>
        <taxon>Oscillatoriales</taxon>
        <taxon>Microcoleaceae</taxon>
        <taxon>Planktothrix</taxon>
    </lineage>
</organism>